<comment type="caution">
    <text evidence="2">The sequence shown here is derived from an EMBL/GenBank/DDBJ whole genome shotgun (WGS) entry which is preliminary data.</text>
</comment>
<dbReference type="Gene3D" id="3.40.50.300">
    <property type="entry name" value="P-loop containing nucleotide triphosphate hydrolases"/>
    <property type="match status" value="1"/>
</dbReference>
<dbReference type="SUPFAM" id="SSF52540">
    <property type="entry name" value="P-loop containing nucleoside triphosphate hydrolases"/>
    <property type="match status" value="1"/>
</dbReference>
<gene>
    <name evidence="2" type="ORF">ACFO4E_23150</name>
</gene>
<dbReference type="EMBL" id="JBHSFQ010000028">
    <property type="protein sequence ID" value="MFC4564767.1"/>
    <property type="molecule type" value="Genomic_DNA"/>
</dbReference>
<dbReference type="Proteomes" id="UP001595923">
    <property type="component" value="Unassembled WGS sequence"/>
</dbReference>
<evidence type="ECO:0000256" key="1">
    <source>
        <dbReference type="SAM" id="MobiDB-lite"/>
    </source>
</evidence>
<sequence length="214" mass="23014">MPVPPRSTTADAHWSARVAGILSAAPARAGRSRVLAVEGRSGSGKSLLASLLADRIGCPVVHMDDLYPGWTGLAAAVPLALDHVVAPLARGRDPRWPRFDWERGRHAGWAGTAARDTLILEGCGSGARDLRPYLSALIWVDAPAQVRARRLAHRADAAAYAPYRRMWARQEDAFYAAHEPHAHADLVLDNARDHPDPHASPDSPAVPEAGPPPR</sequence>
<name>A0ABV9E1A6_9ACTN</name>
<proteinExistence type="predicted"/>
<evidence type="ECO:0008006" key="4">
    <source>
        <dbReference type="Google" id="ProtNLM"/>
    </source>
</evidence>
<feature type="region of interest" description="Disordered" evidence="1">
    <location>
        <begin position="185"/>
        <end position="214"/>
    </location>
</feature>
<evidence type="ECO:0000313" key="2">
    <source>
        <dbReference type="EMBL" id="MFC4564767.1"/>
    </source>
</evidence>
<dbReference type="InterPro" id="IPR027417">
    <property type="entry name" value="P-loop_NTPase"/>
</dbReference>
<accession>A0ABV9E1A6</accession>
<keyword evidence="3" id="KW-1185">Reference proteome</keyword>
<protein>
    <recommendedName>
        <fullName evidence="4">Uridine kinase</fullName>
    </recommendedName>
</protein>
<reference evidence="3" key="1">
    <citation type="journal article" date="2019" name="Int. J. Syst. Evol. Microbiol.">
        <title>The Global Catalogue of Microorganisms (GCM) 10K type strain sequencing project: providing services to taxonomists for standard genome sequencing and annotation.</title>
        <authorList>
            <consortium name="The Broad Institute Genomics Platform"/>
            <consortium name="The Broad Institute Genome Sequencing Center for Infectious Disease"/>
            <person name="Wu L."/>
            <person name="Ma J."/>
        </authorList>
    </citation>
    <scope>NUCLEOTIDE SEQUENCE [LARGE SCALE GENOMIC DNA]</scope>
    <source>
        <strain evidence="3">XZYJ18</strain>
    </source>
</reference>
<dbReference type="RefSeq" id="WP_378578189.1">
    <property type="nucleotide sequence ID" value="NZ_JBHSFQ010000028.1"/>
</dbReference>
<organism evidence="2 3">
    <name type="scientific">Nocardiopsis mangrovi</name>
    <dbReference type="NCBI Taxonomy" id="1179818"/>
    <lineage>
        <taxon>Bacteria</taxon>
        <taxon>Bacillati</taxon>
        <taxon>Actinomycetota</taxon>
        <taxon>Actinomycetes</taxon>
        <taxon>Streptosporangiales</taxon>
        <taxon>Nocardiopsidaceae</taxon>
        <taxon>Nocardiopsis</taxon>
    </lineage>
</organism>
<evidence type="ECO:0000313" key="3">
    <source>
        <dbReference type="Proteomes" id="UP001595923"/>
    </source>
</evidence>
<feature type="compositionally biased region" description="Basic and acidic residues" evidence="1">
    <location>
        <begin position="185"/>
        <end position="199"/>
    </location>
</feature>